<dbReference type="NCBIfam" id="NF001220">
    <property type="entry name" value="PRK00194.1"/>
    <property type="match status" value="1"/>
</dbReference>
<accession>A0A934M2G2</accession>
<dbReference type="PANTHER" id="PTHR34875:SF6">
    <property type="entry name" value="UPF0237 PROTEIN MJ1558"/>
    <property type="match status" value="1"/>
</dbReference>
<dbReference type="EMBL" id="JAEEGB010000005">
    <property type="protein sequence ID" value="MBI6871905.1"/>
    <property type="molecule type" value="Genomic_DNA"/>
</dbReference>
<dbReference type="InterPro" id="IPR045865">
    <property type="entry name" value="ACT-like_dom_sf"/>
</dbReference>
<dbReference type="InterPro" id="IPR022986">
    <property type="entry name" value="UPF0237_ACT"/>
</dbReference>
<dbReference type="PROSITE" id="PS51671">
    <property type="entry name" value="ACT"/>
    <property type="match status" value="1"/>
</dbReference>
<dbReference type="HAMAP" id="MF_01054">
    <property type="entry name" value="UPF0237"/>
    <property type="match status" value="1"/>
</dbReference>
<dbReference type="RefSeq" id="WP_211141342.1">
    <property type="nucleotide sequence ID" value="NZ_JAEEGB010000005.1"/>
</dbReference>
<evidence type="ECO:0000313" key="3">
    <source>
        <dbReference type="EMBL" id="MBI6871905.1"/>
    </source>
</evidence>
<evidence type="ECO:0000256" key="1">
    <source>
        <dbReference type="HAMAP-Rule" id="MF_01054"/>
    </source>
</evidence>
<name>A0A934M2G2_9CLOT</name>
<comment type="similarity">
    <text evidence="1">Belongs to the UPF0237 family.</text>
</comment>
<dbReference type="InterPro" id="IPR002912">
    <property type="entry name" value="ACT_dom"/>
</dbReference>
<reference evidence="3" key="1">
    <citation type="submission" date="2020-12" db="EMBL/GenBank/DDBJ databases">
        <title>Clostridium thailandense sp. nov., a novel acetogenic bacterium isolated from peat land soil in Thailand.</title>
        <authorList>
            <person name="Chaikitkaew S."/>
            <person name="Birkeland N.K."/>
        </authorList>
    </citation>
    <scope>NUCLEOTIDE SEQUENCE</scope>
    <source>
        <strain evidence="3">DSM 17425</strain>
    </source>
</reference>
<dbReference type="AlphaFoldDB" id="A0A934M2G2"/>
<evidence type="ECO:0000259" key="2">
    <source>
        <dbReference type="PROSITE" id="PS51671"/>
    </source>
</evidence>
<dbReference type="InterPro" id="IPR050990">
    <property type="entry name" value="UPF0237/GcvR_regulator"/>
</dbReference>
<comment type="caution">
    <text evidence="3">The sequence shown here is derived from an EMBL/GenBank/DDBJ whole genome shotgun (WGS) entry which is preliminary data.</text>
</comment>
<feature type="domain" description="ACT" evidence="2">
    <location>
        <begin position="4"/>
        <end position="78"/>
    </location>
</feature>
<keyword evidence="4" id="KW-1185">Reference proteome</keyword>
<dbReference type="SUPFAM" id="SSF55021">
    <property type="entry name" value="ACT-like"/>
    <property type="match status" value="1"/>
</dbReference>
<dbReference type="Proteomes" id="UP000622687">
    <property type="component" value="Unassembled WGS sequence"/>
</dbReference>
<dbReference type="PANTHER" id="PTHR34875">
    <property type="entry name" value="UPF0237 PROTEIN MJ1558"/>
    <property type="match status" value="1"/>
</dbReference>
<gene>
    <name evidence="3" type="ORF">I6U51_04185</name>
</gene>
<evidence type="ECO:0000313" key="4">
    <source>
        <dbReference type="Proteomes" id="UP000622687"/>
    </source>
</evidence>
<sequence>MKAFVSVLGKDKVGIIHEVTSVLSKNNVNILDINQTLIDDYFAMVMLVDLSKMQLEFKDLKTKLENKAAEIDVSIKVQREDIFNSMYKI</sequence>
<dbReference type="Gene3D" id="3.30.70.260">
    <property type="match status" value="1"/>
</dbReference>
<proteinExistence type="inferred from homology"/>
<protein>
    <recommendedName>
        <fullName evidence="1">UPF0237 protein I6U51_04185</fullName>
    </recommendedName>
</protein>
<dbReference type="CDD" id="cd04872">
    <property type="entry name" value="ACT_1ZPV"/>
    <property type="match status" value="1"/>
</dbReference>
<organism evidence="3 4">
    <name type="scientific">Clostridium aciditolerans</name>
    <dbReference type="NCBI Taxonomy" id="339861"/>
    <lineage>
        <taxon>Bacteria</taxon>
        <taxon>Bacillati</taxon>
        <taxon>Bacillota</taxon>
        <taxon>Clostridia</taxon>
        <taxon>Eubacteriales</taxon>
        <taxon>Clostridiaceae</taxon>
        <taxon>Clostridium</taxon>
    </lineage>
</organism>
<dbReference type="Pfam" id="PF13740">
    <property type="entry name" value="ACT_6"/>
    <property type="match status" value="1"/>
</dbReference>